<organism evidence="3">
    <name type="scientific">Staphylococcus haemolyticus</name>
    <dbReference type="NCBI Taxonomy" id="1283"/>
    <lineage>
        <taxon>Bacteria</taxon>
        <taxon>Bacillati</taxon>
        <taxon>Bacillota</taxon>
        <taxon>Bacilli</taxon>
        <taxon>Bacillales</taxon>
        <taxon>Staphylococcaceae</taxon>
        <taxon>Staphylococcus</taxon>
    </lineage>
</organism>
<dbReference type="Pfam" id="PF05913">
    <property type="entry name" value="MupG_C"/>
    <property type="match status" value="1"/>
</dbReference>
<dbReference type="InterPro" id="IPR043894">
    <property type="entry name" value="MupG_C"/>
</dbReference>
<dbReference type="Gene3D" id="2.40.100.10">
    <property type="entry name" value="Cyclophilin-like"/>
    <property type="match status" value="1"/>
</dbReference>
<protein>
    <recommendedName>
        <fullName evidence="4">DUF871 domain-containing protein</fullName>
    </recommendedName>
</protein>
<dbReference type="Pfam" id="PF19200">
    <property type="entry name" value="MupG_N"/>
    <property type="match status" value="1"/>
</dbReference>
<proteinExistence type="predicted"/>
<evidence type="ECO:0000259" key="2">
    <source>
        <dbReference type="Pfam" id="PF19200"/>
    </source>
</evidence>
<feature type="domain" description="6-phospho-N-acetylmuramidase N-terminal" evidence="2">
    <location>
        <begin position="4"/>
        <end position="238"/>
    </location>
</feature>
<dbReference type="EMBL" id="KF006347">
    <property type="protein sequence ID" value="AHX99901.1"/>
    <property type="molecule type" value="Genomic_DNA"/>
</dbReference>
<dbReference type="PANTHER" id="PTHR38435:SF1">
    <property type="entry name" value="DUF871 DOMAIN-CONTAINING PROTEIN"/>
    <property type="match status" value="1"/>
</dbReference>
<dbReference type="GeneID" id="93779630"/>
<dbReference type="InterPro" id="IPR008589">
    <property type="entry name" value="MupG"/>
</dbReference>
<dbReference type="InterPro" id="IPR029000">
    <property type="entry name" value="Cyclophilin-like_dom_sf"/>
</dbReference>
<dbReference type="PANTHER" id="PTHR38435">
    <property type="match status" value="1"/>
</dbReference>
<dbReference type="PATRIC" id="fig|1283.206.peg.693"/>
<dbReference type="InterPro" id="IPR017853">
    <property type="entry name" value="GH"/>
</dbReference>
<reference evidence="3" key="2">
    <citation type="journal article" date="2014" name="PLoS ONE">
        <title>Characterization of the staphylococcal cassette chromosome composite island of Staphylococcus haemolyticus SH32, a methicillin-resistant clinical isolate from China.</title>
        <authorList>
            <person name="Yu D."/>
            <person name="Pi B."/>
            <person name="Chen Y."/>
            <person name="Wang Y."/>
            <person name="Ruan Z."/>
            <person name="Otto M."/>
            <person name="Yu Y."/>
        </authorList>
    </citation>
    <scope>NUCLEOTIDE SEQUENCE</scope>
    <source>
        <strain evidence="3">SH32</strain>
    </source>
</reference>
<gene>
    <name evidence="3" type="ORF">SHP0192</name>
</gene>
<dbReference type="SUPFAM" id="SSF51445">
    <property type="entry name" value="(Trans)glycosidases"/>
    <property type="match status" value="1"/>
</dbReference>
<dbReference type="OMA" id="YTRIFTS"/>
<evidence type="ECO:0008006" key="4">
    <source>
        <dbReference type="Google" id="ProtNLM"/>
    </source>
</evidence>
<feature type="domain" description="6-phospho-N-acetylmuramidase C-terminal" evidence="1">
    <location>
        <begin position="246"/>
        <end position="358"/>
    </location>
</feature>
<accession>A0A028ZLR9</accession>
<evidence type="ECO:0000313" key="3">
    <source>
        <dbReference type="EMBL" id="AHX99901.1"/>
    </source>
</evidence>
<dbReference type="InterPro" id="IPR013785">
    <property type="entry name" value="Aldolase_TIM"/>
</dbReference>
<dbReference type="SUPFAM" id="SSF50891">
    <property type="entry name" value="Cyclophilin-like"/>
    <property type="match status" value="1"/>
</dbReference>
<evidence type="ECO:0000259" key="1">
    <source>
        <dbReference type="Pfam" id="PF05913"/>
    </source>
</evidence>
<name>A0A028ZLR9_STAHA</name>
<reference evidence="3" key="1">
    <citation type="submission" date="2013-03" db="EMBL/GenBank/DDBJ databases">
        <authorList>
            <person name="Borui P."/>
            <person name="Yunsong Y."/>
        </authorList>
    </citation>
    <scope>NUCLEOTIDE SEQUENCE</scope>
    <source>
        <strain evidence="3">SH32</strain>
    </source>
</reference>
<sequence>MHRLGISIYPTQSDLEMMKDYIDNSVRYGFKRIFTNLLSVKQEEREIFEKFKEIVKYANKNGMEVIADINREVFKDLQIDNLDLTFFDQLGVSGIRIDSGFSAQEVAKMTHNKQNMFIELNISTSATFINDVLNYKPNKDNLIGCHNFYPQQYTGLSFNHFQKTSESFKQHQLTTAAFVTSQHGNIGPWKVMEGLPTLEDHRDLPIEVQAKHLLMTGLIDDIIISNAYATNEELYALSKINLSMPTLNIELNPDISNLEKKIVLEEEHFNRGDVSDYVIRSTMSRVHFKDREFPLHNTSKIEKGDILICNETYGHYKGEMQIALQNMENSGVKNVIGKITEDEHFLLDLIEPWQSFVLNVKE</sequence>
<dbReference type="RefSeq" id="WP_011274521.1">
    <property type="nucleotide sequence ID" value="NZ_BKAY01000005.1"/>
</dbReference>
<dbReference type="AlphaFoldDB" id="A0A028ZLR9"/>
<dbReference type="Gene3D" id="3.20.20.70">
    <property type="entry name" value="Aldolase class I"/>
    <property type="match status" value="1"/>
</dbReference>
<dbReference type="InterPro" id="IPR043797">
    <property type="entry name" value="MupG_N"/>
</dbReference>